<feature type="compositionally biased region" description="Basic and acidic residues" evidence="1">
    <location>
        <begin position="84"/>
        <end position="94"/>
    </location>
</feature>
<feature type="non-terminal residue" evidence="2">
    <location>
        <position position="154"/>
    </location>
</feature>
<sequence>MSHPPPPGVVIEGSSTRPSFISSLELLDVLHQARPGKLSVRRARTSDCGFAATLLSGSSCLPMAPPKKAEQTPAVVGDDNERVDDDKESRITDHEGDEEEDDDREQESLEEEGSKGKSRLEKEFESLCDDEASGKEDDPARADSPRSSAATASP</sequence>
<feature type="compositionally biased region" description="Basic and acidic residues" evidence="1">
    <location>
        <begin position="112"/>
        <end position="125"/>
    </location>
</feature>
<accession>A0A7J6TFZ7</accession>
<feature type="compositionally biased region" description="Basic and acidic residues" evidence="1">
    <location>
        <begin position="132"/>
        <end position="144"/>
    </location>
</feature>
<reference evidence="2 3" key="1">
    <citation type="submission" date="2020-04" db="EMBL/GenBank/DDBJ databases">
        <title>Perkinsus olseni comparative genomics.</title>
        <authorList>
            <person name="Bogema D.R."/>
        </authorList>
    </citation>
    <scope>NUCLEOTIDE SEQUENCE [LARGE SCALE GENOMIC DNA]</scope>
    <source>
        <strain evidence="2">ATCC PRA-205</strain>
    </source>
</reference>
<protein>
    <submittedName>
        <fullName evidence="2">Uncharacterized protein</fullName>
    </submittedName>
</protein>
<feature type="compositionally biased region" description="Acidic residues" evidence="1">
    <location>
        <begin position="95"/>
        <end position="111"/>
    </location>
</feature>
<organism evidence="2 3">
    <name type="scientific">Perkinsus olseni</name>
    <name type="common">Perkinsus atlanticus</name>
    <dbReference type="NCBI Taxonomy" id="32597"/>
    <lineage>
        <taxon>Eukaryota</taxon>
        <taxon>Sar</taxon>
        <taxon>Alveolata</taxon>
        <taxon>Perkinsozoa</taxon>
        <taxon>Perkinsea</taxon>
        <taxon>Perkinsida</taxon>
        <taxon>Perkinsidae</taxon>
        <taxon>Perkinsus</taxon>
    </lineage>
</organism>
<feature type="compositionally biased region" description="Low complexity" evidence="1">
    <location>
        <begin position="145"/>
        <end position="154"/>
    </location>
</feature>
<dbReference type="Proteomes" id="UP000574390">
    <property type="component" value="Unassembled WGS sequence"/>
</dbReference>
<name>A0A7J6TFZ7_PEROL</name>
<dbReference type="EMBL" id="JABANM010007729">
    <property type="protein sequence ID" value="KAF4743787.1"/>
    <property type="molecule type" value="Genomic_DNA"/>
</dbReference>
<evidence type="ECO:0000313" key="3">
    <source>
        <dbReference type="Proteomes" id="UP000574390"/>
    </source>
</evidence>
<dbReference type="AlphaFoldDB" id="A0A7J6TFZ7"/>
<proteinExistence type="predicted"/>
<evidence type="ECO:0000256" key="1">
    <source>
        <dbReference type="SAM" id="MobiDB-lite"/>
    </source>
</evidence>
<gene>
    <name evidence="2" type="ORF">FOZ62_014681</name>
</gene>
<comment type="caution">
    <text evidence="2">The sequence shown here is derived from an EMBL/GenBank/DDBJ whole genome shotgun (WGS) entry which is preliminary data.</text>
</comment>
<evidence type="ECO:0000313" key="2">
    <source>
        <dbReference type="EMBL" id="KAF4743787.1"/>
    </source>
</evidence>
<feature type="region of interest" description="Disordered" evidence="1">
    <location>
        <begin position="56"/>
        <end position="154"/>
    </location>
</feature>